<feature type="transmembrane region" description="Helical" evidence="1">
    <location>
        <begin position="48"/>
        <end position="67"/>
    </location>
</feature>
<accession>A0A645AA01</accession>
<keyword evidence="1" id="KW-1133">Transmembrane helix</keyword>
<proteinExistence type="predicted"/>
<dbReference type="AlphaFoldDB" id="A0A645AA01"/>
<dbReference type="EMBL" id="VSSQ01012388">
    <property type="protein sequence ID" value="MPM49121.1"/>
    <property type="molecule type" value="Genomic_DNA"/>
</dbReference>
<organism evidence="2">
    <name type="scientific">bioreactor metagenome</name>
    <dbReference type="NCBI Taxonomy" id="1076179"/>
    <lineage>
        <taxon>unclassified sequences</taxon>
        <taxon>metagenomes</taxon>
        <taxon>ecological metagenomes</taxon>
    </lineage>
</organism>
<feature type="transmembrane region" description="Helical" evidence="1">
    <location>
        <begin position="73"/>
        <end position="91"/>
    </location>
</feature>
<evidence type="ECO:0000256" key="1">
    <source>
        <dbReference type="SAM" id="Phobius"/>
    </source>
</evidence>
<keyword evidence="1" id="KW-0812">Transmembrane</keyword>
<evidence type="ECO:0000313" key="2">
    <source>
        <dbReference type="EMBL" id="MPM49121.1"/>
    </source>
</evidence>
<name>A0A645AA01_9ZZZZ</name>
<reference evidence="2" key="1">
    <citation type="submission" date="2019-08" db="EMBL/GenBank/DDBJ databases">
        <authorList>
            <person name="Kucharzyk K."/>
            <person name="Murdoch R.W."/>
            <person name="Higgins S."/>
            <person name="Loffler F."/>
        </authorList>
    </citation>
    <scope>NUCLEOTIDE SEQUENCE</scope>
</reference>
<keyword evidence="1" id="KW-0472">Membrane</keyword>
<sequence>MEFDEIRQKWARLEKRVEYLELQNKELMMKGLRNNYTDSLGKMKKYELFFFILSFVFAILYTFFAIFVESPVLNIETSVLFIVVFYLAGAWQGYKLYLIRQLDFSTDSVIDLALKVTRYKLLTKIRLVVGMFLIVPFFVLFFYFQRDIIETPMIISSLIGGLIGLVVGIKAELAHLKNINTLIVSIDELRKIIKG</sequence>
<comment type="caution">
    <text evidence="2">The sequence shown here is derived from an EMBL/GenBank/DDBJ whole genome shotgun (WGS) entry which is preliminary data.</text>
</comment>
<feature type="transmembrane region" description="Helical" evidence="1">
    <location>
        <begin position="151"/>
        <end position="169"/>
    </location>
</feature>
<protein>
    <submittedName>
        <fullName evidence="2">Uncharacterized protein</fullName>
    </submittedName>
</protein>
<gene>
    <name evidence="2" type="ORF">SDC9_95849</name>
</gene>
<feature type="transmembrane region" description="Helical" evidence="1">
    <location>
        <begin position="125"/>
        <end position="145"/>
    </location>
</feature>